<reference evidence="2" key="1">
    <citation type="submission" date="2021-06" db="EMBL/GenBank/DDBJ databases">
        <authorList>
            <person name="Kallberg Y."/>
            <person name="Tangrot J."/>
            <person name="Rosling A."/>
        </authorList>
    </citation>
    <scope>NUCLEOTIDE SEQUENCE</scope>
    <source>
        <strain evidence="2">FL130A</strain>
    </source>
</reference>
<feature type="compositionally biased region" description="Polar residues" evidence="1">
    <location>
        <begin position="18"/>
        <end position="27"/>
    </location>
</feature>
<evidence type="ECO:0000256" key="1">
    <source>
        <dbReference type="SAM" id="MobiDB-lite"/>
    </source>
</evidence>
<organism evidence="2 3">
    <name type="scientific">Ambispora leptoticha</name>
    <dbReference type="NCBI Taxonomy" id="144679"/>
    <lineage>
        <taxon>Eukaryota</taxon>
        <taxon>Fungi</taxon>
        <taxon>Fungi incertae sedis</taxon>
        <taxon>Mucoromycota</taxon>
        <taxon>Glomeromycotina</taxon>
        <taxon>Glomeromycetes</taxon>
        <taxon>Archaeosporales</taxon>
        <taxon>Ambisporaceae</taxon>
        <taxon>Ambispora</taxon>
    </lineage>
</organism>
<evidence type="ECO:0000313" key="3">
    <source>
        <dbReference type="Proteomes" id="UP000789508"/>
    </source>
</evidence>
<comment type="caution">
    <text evidence="2">The sequence shown here is derived from an EMBL/GenBank/DDBJ whole genome shotgun (WGS) entry which is preliminary data.</text>
</comment>
<evidence type="ECO:0000313" key="2">
    <source>
        <dbReference type="EMBL" id="CAG8537373.1"/>
    </source>
</evidence>
<accession>A0A9N9ALS0</accession>
<proteinExistence type="predicted"/>
<gene>
    <name evidence="2" type="ORF">ALEPTO_LOCUS5237</name>
</gene>
<name>A0A9N9ALS0_9GLOM</name>
<keyword evidence="3" id="KW-1185">Reference proteome</keyword>
<protein>
    <submittedName>
        <fullName evidence="2">12774_t:CDS:1</fullName>
    </submittedName>
</protein>
<dbReference type="Proteomes" id="UP000789508">
    <property type="component" value="Unassembled WGS sequence"/>
</dbReference>
<feature type="region of interest" description="Disordered" evidence="1">
    <location>
        <begin position="18"/>
        <end position="42"/>
    </location>
</feature>
<dbReference type="EMBL" id="CAJVPS010001420">
    <property type="protein sequence ID" value="CAG8537373.1"/>
    <property type="molecule type" value="Genomic_DNA"/>
</dbReference>
<dbReference type="OrthoDB" id="2437028at2759"/>
<sequence length="343" mass="40199">MPDNSLYSLRSSSIRNNGGRFSTTTVAENSDSEYSDSEYNNSEYSDPELLIYELENSNEANFDNEKTELNEEEAKQLIYENSSFYDLRWDNKASGELQSRIELSFEISQQVFQRGPWMARRIREWSKSWIITGALPVYRQGQQKYTQTLIDDEDIQSSCLRYIRTIGERITAEKFQQYIQDNILPHLTSSCTSISLETARTWFRRLGLGMGKALMILEFLTETRGHLTITFTEISELNLPPTFPQEARSRLRDSWFINAQNERVTQPMIFLKNLPPDYDNYIFHDQPKGIRQVLLERNLWPTNGLRLKYENSYYDPSAPNCCARHLFQSNLAHLNISEQIWRT</sequence>
<dbReference type="AlphaFoldDB" id="A0A9N9ALS0"/>